<sequence length="331" mass="36710">MSSPQTIWRPFLLFRSVLFALLTWFNVIAFGFAVWYIISLKSVGVSSFGPPVFVIVNACATFLLLLRAISELCIRNTKTAQVSVECAWTFVMAVLQFAGAVDITVMGPPQYCGTAVAVNACAASTVLVIATWLSSVTMMLYFLSLYMTAIAHYWVYGGIWGMSVYEVPWFSARDAFKGFTIETPRNTPHDVEKAVLPDAEDYLVSTPTSSGSLFNYSQDNTPSRKVPVLVHAQSKETLRPTWAKSIKTRRGVDQPFSLPGAGRISRMIKACMLDSPPAVPPKAKTTEPLPKLDLDLTPRYPSYSQFPVSVYDEDRPIKTQRLSQWVKAGSF</sequence>
<name>A0A4R0R7Y6_9APHY</name>
<comment type="caution">
    <text evidence="2">The sequence shown here is derived from an EMBL/GenBank/DDBJ whole genome shotgun (WGS) entry which is preliminary data.</text>
</comment>
<gene>
    <name evidence="2" type="ORF">EIP91_010870</name>
</gene>
<keyword evidence="1" id="KW-1133">Transmembrane helix</keyword>
<evidence type="ECO:0008006" key="4">
    <source>
        <dbReference type="Google" id="ProtNLM"/>
    </source>
</evidence>
<dbReference type="AlphaFoldDB" id="A0A4R0R7Y6"/>
<feature type="transmembrane region" description="Helical" evidence="1">
    <location>
        <begin position="140"/>
        <end position="162"/>
    </location>
</feature>
<evidence type="ECO:0000313" key="3">
    <source>
        <dbReference type="Proteomes" id="UP000292702"/>
    </source>
</evidence>
<feature type="transmembrane region" description="Helical" evidence="1">
    <location>
        <begin position="50"/>
        <end position="70"/>
    </location>
</feature>
<reference evidence="2 3" key="1">
    <citation type="submission" date="2018-11" db="EMBL/GenBank/DDBJ databases">
        <title>Genome assembly of Steccherinum ochraceum LE-BIN_3174, the white-rot fungus of the Steccherinaceae family (The Residual Polyporoid clade, Polyporales, Basidiomycota).</title>
        <authorList>
            <person name="Fedorova T.V."/>
            <person name="Glazunova O.A."/>
            <person name="Landesman E.O."/>
            <person name="Moiseenko K.V."/>
            <person name="Psurtseva N.V."/>
            <person name="Savinova O.S."/>
            <person name="Shakhova N.V."/>
            <person name="Tyazhelova T.V."/>
            <person name="Vasina D.V."/>
        </authorList>
    </citation>
    <scope>NUCLEOTIDE SEQUENCE [LARGE SCALE GENOMIC DNA]</scope>
    <source>
        <strain evidence="2 3">LE-BIN_3174</strain>
    </source>
</reference>
<feature type="transmembrane region" description="Helical" evidence="1">
    <location>
        <begin position="113"/>
        <end position="133"/>
    </location>
</feature>
<dbReference type="OrthoDB" id="3188789at2759"/>
<dbReference type="Proteomes" id="UP000292702">
    <property type="component" value="Unassembled WGS sequence"/>
</dbReference>
<organism evidence="2 3">
    <name type="scientific">Steccherinum ochraceum</name>
    <dbReference type="NCBI Taxonomy" id="92696"/>
    <lineage>
        <taxon>Eukaryota</taxon>
        <taxon>Fungi</taxon>
        <taxon>Dikarya</taxon>
        <taxon>Basidiomycota</taxon>
        <taxon>Agaricomycotina</taxon>
        <taxon>Agaricomycetes</taxon>
        <taxon>Polyporales</taxon>
        <taxon>Steccherinaceae</taxon>
        <taxon>Steccherinum</taxon>
    </lineage>
</organism>
<feature type="transmembrane region" description="Helical" evidence="1">
    <location>
        <begin position="82"/>
        <end position="101"/>
    </location>
</feature>
<keyword evidence="1" id="KW-0812">Transmembrane</keyword>
<protein>
    <recommendedName>
        <fullName evidence="4">Transmembrane protein</fullName>
    </recommendedName>
</protein>
<accession>A0A4R0R7Y6</accession>
<dbReference type="EMBL" id="RWJN01000679">
    <property type="protein sequence ID" value="TCD60019.1"/>
    <property type="molecule type" value="Genomic_DNA"/>
</dbReference>
<proteinExistence type="predicted"/>
<dbReference type="STRING" id="92696.A0A4R0R7Y6"/>
<feature type="transmembrane region" description="Helical" evidence="1">
    <location>
        <begin position="12"/>
        <end position="38"/>
    </location>
</feature>
<evidence type="ECO:0000256" key="1">
    <source>
        <dbReference type="SAM" id="Phobius"/>
    </source>
</evidence>
<keyword evidence="3" id="KW-1185">Reference proteome</keyword>
<keyword evidence="1" id="KW-0472">Membrane</keyword>
<evidence type="ECO:0000313" key="2">
    <source>
        <dbReference type="EMBL" id="TCD60019.1"/>
    </source>
</evidence>